<evidence type="ECO:0000313" key="2">
    <source>
        <dbReference type="Proteomes" id="UP001562178"/>
    </source>
</evidence>
<protein>
    <recommendedName>
        <fullName evidence="3">Pentapeptide repeat-containing protein</fullName>
    </recommendedName>
</protein>
<evidence type="ECO:0008006" key="3">
    <source>
        <dbReference type="Google" id="ProtNLM"/>
    </source>
</evidence>
<keyword evidence="2" id="KW-1185">Reference proteome</keyword>
<evidence type="ECO:0000313" key="1">
    <source>
        <dbReference type="EMBL" id="MEY2251486.1"/>
    </source>
</evidence>
<dbReference type="RefSeq" id="WP_369459928.1">
    <property type="nucleotide sequence ID" value="NZ_JBGBDC010000004.1"/>
</dbReference>
<sequence length="208" mass="23606">MEVQKGERIDGRYMAGESLLLGDNGAVSISKCTLEYCHIVVDFKKSSFGIVDSILRNCTIEFKRKLKNDRLVSCDYINCKFIGKFEGVDFGRSPWPNFGTNQMDLLGEIIECDFTQAELDLCRFFSVDIRHQKFAQWPQFVVPRESALIASKLVKQWPGDFLRYINLLSGDDPATTGAAGSAKDFMKRYRVTDHELLNALDEIEGVIK</sequence>
<name>A0ABV4B3H8_9BURK</name>
<accession>A0ABV4B3H8</accession>
<dbReference type="EMBL" id="JBGBDC010000004">
    <property type="protein sequence ID" value="MEY2251486.1"/>
    <property type="molecule type" value="Genomic_DNA"/>
</dbReference>
<dbReference type="Proteomes" id="UP001562178">
    <property type="component" value="Unassembled WGS sequence"/>
</dbReference>
<gene>
    <name evidence="1" type="ORF">AB7A72_10765</name>
</gene>
<proteinExistence type="predicted"/>
<comment type="caution">
    <text evidence="1">The sequence shown here is derived from an EMBL/GenBank/DDBJ whole genome shotgun (WGS) entry which is preliminary data.</text>
</comment>
<organism evidence="1 2">
    <name type="scientific">Comamonas sediminis</name>
    <dbReference type="NCBI Taxonomy" id="1783360"/>
    <lineage>
        <taxon>Bacteria</taxon>
        <taxon>Pseudomonadati</taxon>
        <taxon>Pseudomonadota</taxon>
        <taxon>Betaproteobacteria</taxon>
        <taxon>Burkholderiales</taxon>
        <taxon>Comamonadaceae</taxon>
        <taxon>Comamonas</taxon>
    </lineage>
</organism>
<reference evidence="1 2" key="1">
    <citation type="journal article" date="2016" name="Int. J. Syst. Evol. Microbiol.">
        <title>Description of Comamonas sediminis sp. nov., isolated from lagoon sediments.</title>
        <authorList>
            <person name="Subhash Y."/>
            <person name="Bang J.J."/>
            <person name="You T.H."/>
            <person name="Lee S.S."/>
        </authorList>
    </citation>
    <scope>NUCLEOTIDE SEQUENCE [LARGE SCALE GENOMIC DNA]</scope>
    <source>
        <strain evidence="1 2">JCM 31169</strain>
    </source>
</reference>